<dbReference type="PANTHER" id="PTHR11685">
    <property type="entry name" value="RBR FAMILY RING FINGER AND IBR DOMAIN-CONTAINING"/>
    <property type="match status" value="1"/>
</dbReference>
<feature type="domain" description="Bromo" evidence="3">
    <location>
        <begin position="142"/>
        <end position="212"/>
    </location>
</feature>
<dbReference type="EMBL" id="JAWDJX010000008">
    <property type="protein sequence ID" value="KAK3055673.1"/>
    <property type="molecule type" value="Genomic_DNA"/>
</dbReference>
<sequence>MASLKRSDSKTLKKDVPPRSCIACTDTDVPLIRPCRHCSTDYCEECLAGMFTAATDDFTRMPPRCCHFIQIHTVICHLSQDEVKAYRAKFEEWIAPVKFYCPSPKCSAFVPERRLPAPDSTSREDAIRSLSSILSEVVEAVVRDPSARFFRDEAPIDQLPGYSHVVTQPMHLGMVQINVLADIYKSTSELTTDMKLIVSNSTDYNGAGHPVSKAADTLFEKYLSALAIVTDRLARTQAIALPAKFFACPTCHIAICTDCRQIEHSGLPCDTSQSDHEVAMLEQFGYCDGGCDEGEPEDDEGEYESEVDEDDYREYTEAEVNAFNVLRRAAGVPSIAAVTMAGMLESSIANYVVEFRIERGTATAAERTMMSHGTAARIRLVDDRLVVLTATDPAPPNTNNAGLANPTLNTVPPAYPDTPQRSVDLALTAANLNRRAEELAAMSTGSPASTSIGNPPVTLPRPLSSNPAGAPSAIAAPALPPAAGDRIVNLDRGGGRRWAGGNFDFGEEPQDNGVTQVWSCSHDFEPFKLPPEDGFDHGDFTRMECNRCFEKVEAKKEPPKRGGGPKKRRRILTAGSGRLVGAISEAREESQEDAVVDSVPLDDEAFECKRCKVVVCMGCKSKYHKEGLDDDE</sequence>
<evidence type="ECO:0000256" key="2">
    <source>
        <dbReference type="PROSITE-ProRule" id="PRU00035"/>
    </source>
</evidence>
<dbReference type="CDD" id="cd04369">
    <property type="entry name" value="Bromodomain"/>
    <property type="match status" value="1"/>
</dbReference>
<organism evidence="4 5">
    <name type="scientific">Extremus antarcticus</name>
    <dbReference type="NCBI Taxonomy" id="702011"/>
    <lineage>
        <taxon>Eukaryota</taxon>
        <taxon>Fungi</taxon>
        <taxon>Dikarya</taxon>
        <taxon>Ascomycota</taxon>
        <taxon>Pezizomycotina</taxon>
        <taxon>Dothideomycetes</taxon>
        <taxon>Dothideomycetidae</taxon>
        <taxon>Mycosphaerellales</taxon>
        <taxon>Extremaceae</taxon>
        <taxon>Extremus</taxon>
    </lineage>
</organism>
<dbReference type="Proteomes" id="UP001271007">
    <property type="component" value="Unassembled WGS sequence"/>
</dbReference>
<dbReference type="SUPFAM" id="SSF47370">
    <property type="entry name" value="Bromodomain"/>
    <property type="match status" value="1"/>
</dbReference>
<dbReference type="GO" id="GO:0004842">
    <property type="term" value="F:ubiquitin-protein transferase activity"/>
    <property type="evidence" value="ECO:0007669"/>
    <property type="project" value="InterPro"/>
</dbReference>
<dbReference type="GO" id="GO:0016567">
    <property type="term" value="P:protein ubiquitination"/>
    <property type="evidence" value="ECO:0007669"/>
    <property type="project" value="InterPro"/>
</dbReference>
<evidence type="ECO:0000256" key="1">
    <source>
        <dbReference type="ARBA" id="ARBA00023117"/>
    </source>
</evidence>
<evidence type="ECO:0000259" key="3">
    <source>
        <dbReference type="PROSITE" id="PS50014"/>
    </source>
</evidence>
<dbReference type="Gene3D" id="1.20.920.10">
    <property type="entry name" value="Bromodomain-like"/>
    <property type="match status" value="1"/>
</dbReference>
<dbReference type="InterPro" id="IPR001487">
    <property type="entry name" value="Bromodomain"/>
</dbReference>
<accession>A0AAJ0GE31</accession>
<dbReference type="InterPro" id="IPR031127">
    <property type="entry name" value="E3_UB_ligase_RBR"/>
</dbReference>
<dbReference type="GO" id="GO:0006325">
    <property type="term" value="P:chromatin organization"/>
    <property type="evidence" value="ECO:0007669"/>
    <property type="project" value="UniProtKB-ARBA"/>
</dbReference>
<evidence type="ECO:0000313" key="4">
    <source>
        <dbReference type="EMBL" id="KAK3055673.1"/>
    </source>
</evidence>
<dbReference type="SMART" id="SM00297">
    <property type="entry name" value="BROMO"/>
    <property type="match status" value="1"/>
</dbReference>
<dbReference type="PROSITE" id="PS50014">
    <property type="entry name" value="BROMODOMAIN_2"/>
    <property type="match status" value="1"/>
</dbReference>
<gene>
    <name evidence="4" type="ORF">LTR09_003594</name>
</gene>
<protein>
    <recommendedName>
        <fullName evidence="3">Bromo domain-containing protein</fullName>
    </recommendedName>
</protein>
<comment type="caution">
    <text evidence="4">The sequence shown here is derived from an EMBL/GenBank/DDBJ whole genome shotgun (WGS) entry which is preliminary data.</text>
</comment>
<dbReference type="InterPro" id="IPR036427">
    <property type="entry name" value="Bromodomain-like_sf"/>
</dbReference>
<keyword evidence="1 2" id="KW-0103">Bromodomain</keyword>
<dbReference type="Pfam" id="PF00439">
    <property type="entry name" value="Bromodomain"/>
    <property type="match status" value="1"/>
</dbReference>
<keyword evidence="5" id="KW-1185">Reference proteome</keyword>
<evidence type="ECO:0000313" key="5">
    <source>
        <dbReference type="Proteomes" id="UP001271007"/>
    </source>
</evidence>
<dbReference type="AlphaFoldDB" id="A0AAJ0GE31"/>
<reference evidence="4" key="1">
    <citation type="submission" date="2023-04" db="EMBL/GenBank/DDBJ databases">
        <title>Black Yeasts Isolated from many extreme environments.</title>
        <authorList>
            <person name="Coleine C."/>
            <person name="Stajich J.E."/>
            <person name="Selbmann L."/>
        </authorList>
    </citation>
    <scope>NUCLEOTIDE SEQUENCE</scope>
    <source>
        <strain evidence="4">CCFEE 5312</strain>
    </source>
</reference>
<name>A0AAJ0GE31_9PEZI</name>
<proteinExistence type="predicted"/>